<comment type="subcellular location">
    <subcellularLocation>
        <location evidence="2">Cell membrane</location>
        <topology evidence="2">Multi-pass membrane protein</topology>
    </subcellularLocation>
</comment>
<keyword evidence="7" id="KW-0479">Metal-binding</keyword>
<evidence type="ECO:0000256" key="1">
    <source>
        <dbReference type="ARBA" id="ARBA00001970"/>
    </source>
</evidence>
<dbReference type="InterPro" id="IPR052168">
    <property type="entry name" value="Cytochrome_b561_oxidase"/>
</dbReference>
<keyword evidence="9 13" id="KW-1133">Transmembrane helix</keyword>
<evidence type="ECO:0000313" key="16">
    <source>
        <dbReference type="Proteomes" id="UP001500238"/>
    </source>
</evidence>
<evidence type="ECO:0000256" key="11">
    <source>
        <dbReference type="ARBA" id="ARBA00023136"/>
    </source>
</evidence>
<evidence type="ECO:0000256" key="8">
    <source>
        <dbReference type="ARBA" id="ARBA00022982"/>
    </source>
</evidence>
<organism evidence="15 16">
    <name type="scientific">Sphingomonas insulae</name>
    <dbReference type="NCBI Taxonomy" id="424800"/>
    <lineage>
        <taxon>Bacteria</taxon>
        <taxon>Pseudomonadati</taxon>
        <taxon>Pseudomonadota</taxon>
        <taxon>Alphaproteobacteria</taxon>
        <taxon>Sphingomonadales</taxon>
        <taxon>Sphingomonadaceae</taxon>
        <taxon>Sphingomonas</taxon>
    </lineage>
</organism>
<keyword evidence="11 13" id="KW-0472">Membrane</keyword>
<evidence type="ECO:0000256" key="10">
    <source>
        <dbReference type="ARBA" id="ARBA00023004"/>
    </source>
</evidence>
<dbReference type="SUPFAM" id="SSF81342">
    <property type="entry name" value="Transmembrane di-heme cytochromes"/>
    <property type="match status" value="1"/>
</dbReference>
<comment type="cofactor">
    <cofactor evidence="1">
        <name>heme b</name>
        <dbReference type="ChEBI" id="CHEBI:60344"/>
    </cofactor>
</comment>
<dbReference type="EMBL" id="BAAAES010000011">
    <property type="protein sequence ID" value="GAA0674941.1"/>
    <property type="molecule type" value="Genomic_DNA"/>
</dbReference>
<evidence type="ECO:0000256" key="13">
    <source>
        <dbReference type="SAM" id="Phobius"/>
    </source>
</evidence>
<evidence type="ECO:0000256" key="12">
    <source>
        <dbReference type="ARBA" id="ARBA00037975"/>
    </source>
</evidence>
<dbReference type="PANTHER" id="PTHR30529">
    <property type="entry name" value="CYTOCHROME B561"/>
    <property type="match status" value="1"/>
</dbReference>
<keyword evidence="4" id="KW-1003">Cell membrane</keyword>
<evidence type="ECO:0000256" key="3">
    <source>
        <dbReference type="ARBA" id="ARBA00022448"/>
    </source>
</evidence>
<comment type="caution">
    <text evidence="15">The sequence shown here is derived from an EMBL/GenBank/DDBJ whole genome shotgun (WGS) entry which is preliminary data.</text>
</comment>
<keyword evidence="6 13" id="KW-0812">Transmembrane</keyword>
<feature type="domain" description="Cytochrome b561 bacterial/Ni-hydrogenase" evidence="14">
    <location>
        <begin position="5"/>
        <end position="173"/>
    </location>
</feature>
<evidence type="ECO:0000313" key="15">
    <source>
        <dbReference type="EMBL" id="GAA0674941.1"/>
    </source>
</evidence>
<feature type="transmembrane region" description="Helical" evidence="13">
    <location>
        <begin position="45"/>
        <end position="63"/>
    </location>
</feature>
<protein>
    <submittedName>
        <fullName evidence="15">Cytochrome b</fullName>
    </submittedName>
</protein>
<dbReference type="InterPro" id="IPR016174">
    <property type="entry name" value="Di-haem_cyt_TM"/>
</dbReference>
<evidence type="ECO:0000256" key="5">
    <source>
        <dbReference type="ARBA" id="ARBA00022617"/>
    </source>
</evidence>
<keyword evidence="5" id="KW-0349">Heme</keyword>
<evidence type="ECO:0000256" key="9">
    <source>
        <dbReference type="ARBA" id="ARBA00022989"/>
    </source>
</evidence>
<comment type="similarity">
    <text evidence="12">Belongs to the cytochrome b561 family.</text>
</comment>
<dbReference type="Proteomes" id="UP001500238">
    <property type="component" value="Unassembled WGS sequence"/>
</dbReference>
<sequence length="194" mass="21061">MIRQRFTVLQRVLHWVMAVAILAMLFIGVGMVSTISASYLGLVSIHRPLGIAILILAVIRIGVRLLRGTPPLPADLPAPMKQAAILSHIGLYALMVAMPLLGWGMLSAAAYPAVMWHGFALPAILPQSATLHAVLWDLHHYLAFAFFALILMHLSAALFHLLVRRDGVFESMAPVAGDMIAKPADDAYAVNRTP</sequence>
<proteinExistence type="inferred from homology"/>
<dbReference type="PANTHER" id="PTHR30529:SF6">
    <property type="entry name" value="BLL0291 PROTEIN"/>
    <property type="match status" value="1"/>
</dbReference>
<dbReference type="Gene3D" id="1.20.950.20">
    <property type="entry name" value="Transmembrane di-heme cytochromes, Chain C"/>
    <property type="match status" value="1"/>
</dbReference>
<name>A0ABP3T5H2_9SPHN</name>
<evidence type="ECO:0000256" key="4">
    <source>
        <dbReference type="ARBA" id="ARBA00022475"/>
    </source>
</evidence>
<gene>
    <name evidence="15" type="ORF">GCM10009102_28860</name>
</gene>
<keyword evidence="10" id="KW-0408">Iron</keyword>
<evidence type="ECO:0000256" key="7">
    <source>
        <dbReference type="ARBA" id="ARBA00022723"/>
    </source>
</evidence>
<evidence type="ECO:0000256" key="2">
    <source>
        <dbReference type="ARBA" id="ARBA00004651"/>
    </source>
</evidence>
<reference evidence="16" key="1">
    <citation type="journal article" date="2019" name="Int. J. Syst. Evol. Microbiol.">
        <title>The Global Catalogue of Microorganisms (GCM) 10K type strain sequencing project: providing services to taxonomists for standard genome sequencing and annotation.</title>
        <authorList>
            <consortium name="The Broad Institute Genomics Platform"/>
            <consortium name="The Broad Institute Genome Sequencing Center for Infectious Disease"/>
            <person name="Wu L."/>
            <person name="Ma J."/>
        </authorList>
    </citation>
    <scope>NUCLEOTIDE SEQUENCE [LARGE SCALE GENOMIC DNA]</scope>
    <source>
        <strain evidence="16">JCM 14603</strain>
    </source>
</reference>
<accession>A0ABP3T5H2</accession>
<dbReference type="Pfam" id="PF01292">
    <property type="entry name" value="Ni_hydr_CYTB"/>
    <property type="match status" value="1"/>
</dbReference>
<dbReference type="RefSeq" id="WP_338112583.1">
    <property type="nucleotide sequence ID" value="NZ_BAAAES010000011.1"/>
</dbReference>
<keyword evidence="8" id="KW-0249">Electron transport</keyword>
<dbReference type="InterPro" id="IPR011577">
    <property type="entry name" value="Cyt_b561_bac/Ni-Hgenase"/>
</dbReference>
<keyword evidence="16" id="KW-1185">Reference proteome</keyword>
<keyword evidence="3" id="KW-0813">Transport</keyword>
<evidence type="ECO:0000259" key="14">
    <source>
        <dbReference type="Pfam" id="PF01292"/>
    </source>
</evidence>
<feature type="transmembrane region" description="Helical" evidence="13">
    <location>
        <begin position="12"/>
        <end position="39"/>
    </location>
</feature>
<feature type="transmembrane region" description="Helical" evidence="13">
    <location>
        <begin position="84"/>
        <end position="106"/>
    </location>
</feature>
<feature type="transmembrane region" description="Helical" evidence="13">
    <location>
        <begin position="141"/>
        <end position="163"/>
    </location>
</feature>
<evidence type="ECO:0000256" key="6">
    <source>
        <dbReference type="ARBA" id="ARBA00022692"/>
    </source>
</evidence>